<dbReference type="RefSeq" id="WP_058445058.1">
    <property type="nucleotide sequence ID" value="NZ_CAAAHT010000041.1"/>
</dbReference>
<keyword evidence="2" id="KW-0808">Transferase</keyword>
<dbReference type="EMBL" id="UASS01000040">
    <property type="protein sequence ID" value="SPX62776.1"/>
    <property type="molecule type" value="Genomic_DNA"/>
</dbReference>
<sequence length="253" mass="29359">MDYIKHFNQQTADYLNFRPNYPNSLYQYLSSLAKSHNCAWDCGTGNGQAAVALTNYFEEIIATDVNQAQLDVAPRPQAIGYLNCPAENTPILANSIDLITIAQALHWFNFDLFYKEVRRVSKPEAIIAAWCYSLGKFDITALDEGIRELYETVLGDEYWPKERRFIDDEYRTIPFPFEKFTTPTFVIEKNMDFSQLIGYLNTWSAVKEYQKREQSNPINLVFKKLESAWGDSQKQRKIHWPLHLLVGPVFKGF</sequence>
<dbReference type="STRING" id="453.Lfee_1287"/>
<dbReference type="PANTHER" id="PTHR45180:SF1">
    <property type="entry name" value="OS01G0307686 PROTEIN"/>
    <property type="match status" value="1"/>
</dbReference>
<organism evidence="2 4">
    <name type="scientific">Legionella feeleii</name>
    <dbReference type="NCBI Taxonomy" id="453"/>
    <lineage>
        <taxon>Bacteria</taxon>
        <taxon>Pseudomonadati</taxon>
        <taxon>Pseudomonadota</taxon>
        <taxon>Gammaproteobacteria</taxon>
        <taxon>Legionellales</taxon>
        <taxon>Legionellaceae</taxon>
        <taxon>Legionella</taxon>
    </lineage>
</organism>
<reference evidence="2 4" key="1">
    <citation type="submission" date="2015-11" db="EMBL/GenBank/DDBJ databases">
        <title>Genomic analysis of 38 Legionella species identifies large and diverse effector repertoires.</title>
        <authorList>
            <person name="Burstein D."/>
            <person name="Amaro F."/>
            <person name="Zusman T."/>
            <person name="Lifshitz Z."/>
            <person name="Cohen O."/>
            <person name="Gilbert J.A."/>
            <person name="Pupko T."/>
            <person name="Shuman H.A."/>
            <person name="Segal G."/>
        </authorList>
    </citation>
    <scope>NUCLEOTIDE SEQUENCE [LARGE SCALE GENOMIC DNA]</scope>
    <source>
        <strain evidence="2 4">WO-44C</strain>
    </source>
</reference>
<dbReference type="GO" id="GO:0008757">
    <property type="term" value="F:S-adenosylmethionine-dependent methyltransferase activity"/>
    <property type="evidence" value="ECO:0007669"/>
    <property type="project" value="InterPro"/>
</dbReference>
<reference evidence="3 5" key="2">
    <citation type="submission" date="2018-06" db="EMBL/GenBank/DDBJ databases">
        <authorList>
            <consortium name="Pathogen Informatics"/>
            <person name="Doyle S."/>
        </authorList>
    </citation>
    <scope>NUCLEOTIDE SEQUENCE [LARGE SCALE GENOMIC DNA]</scope>
    <source>
        <strain evidence="3 5">NCTC12022</strain>
    </source>
</reference>
<evidence type="ECO:0000313" key="3">
    <source>
        <dbReference type="EMBL" id="SPX62776.1"/>
    </source>
</evidence>
<name>A0A0W0TWQ0_9GAMM</name>
<accession>A0A0W0TWQ0</accession>
<dbReference type="PANTHER" id="PTHR45180">
    <property type="entry name" value="OS01G0307686 PROTEIN"/>
    <property type="match status" value="1"/>
</dbReference>
<dbReference type="InterPro" id="IPR013216">
    <property type="entry name" value="Methyltransf_11"/>
</dbReference>
<dbReference type="Pfam" id="PF08241">
    <property type="entry name" value="Methyltransf_11"/>
    <property type="match status" value="1"/>
</dbReference>
<dbReference type="Gene3D" id="3.40.50.150">
    <property type="entry name" value="Vaccinia Virus protein VP39"/>
    <property type="match status" value="1"/>
</dbReference>
<evidence type="ECO:0000313" key="4">
    <source>
        <dbReference type="Proteomes" id="UP000054698"/>
    </source>
</evidence>
<dbReference type="Proteomes" id="UP000251942">
    <property type="component" value="Unassembled WGS sequence"/>
</dbReference>
<proteinExistence type="predicted"/>
<dbReference type="AlphaFoldDB" id="A0A0W0TWQ0"/>
<gene>
    <name evidence="2" type="ORF">Lfee_1287</name>
    <name evidence="3" type="ORF">NCTC12022_03542</name>
</gene>
<evidence type="ECO:0000313" key="2">
    <source>
        <dbReference type="EMBL" id="KTD00080.1"/>
    </source>
</evidence>
<keyword evidence="2" id="KW-0489">Methyltransferase</keyword>
<dbReference type="Proteomes" id="UP000054698">
    <property type="component" value="Unassembled WGS sequence"/>
</dbReference>
<keyword evidence="4" id="KW-1185">Reference proteome</keyword>
<feature type="domain" description="Methyltransferase type 11" evidence="1">
    <location>
        <begin position="41"/>
        <end position="128"/>
    </location>
</feature>
<dbReference type="InterPro" id="IPR029063">
    <property type="entry name" value="SAM-dependent_MTases_sf"/>
</dbReference>
<dbReference type="OrthoDB" id="9797252at2"/>
<dbReference type="GO" id="GO:0032259">
    <property type="term" value="P:methylation"/>
    <property type="evidence" value="ECO:0007669"/>
    <property type="project" value="UniProtKB-KW"/>
</dbReference>
<evidence type="ECO:0000313" key="5">
    <source>
        <dbReference type="Proteomes" id="UP000251942"/>
    </source>
</evidence>
<evidence type="ECO:0000259" key="1">
    <source>
        <dbReference type="Pfam" id="PF08241"/>
    </source>
</evidence>
<dbReference type="PATRIC" id="fig|453.4.peg.1399"/>
<protein>
    <submittedName>
        <fullName evidence="3">Biotin biosynthesis protein BioC</fullName>
    </submittedName>
    <submittedName>
        <fullName evidence="2">Methyltransferase domain protein</fullName>
    </submittedName>
</protein>
<dbReference type="SUPFAM" id="SSF53335">
    <property type="entry name" value="S-adenosyl-L-methionine-dependent methyltransferases"/>
    <property type="match status" value="1"/>
</dbReference>
<dbReference type="CDD" id="cd02440">
    <property type="entry name" value="AdoMet_MTases"/>
    <property type="match status" value="1"/>
</dbReference>
<dbReference type="EMBL" id="LNYB01000046">
    <property type="protein sequence ID" value="KTD00080.1"/>
    <property type="molecule type" value="Genomic_DNA"/>
</dbReference>